<dbReference type="STRING" id="1445607.JCM10512_3878"/>
<dbReference type="Pfam" id="PF14771">
    <property type="entry name" value="DUF4476"/>
    <property type="match status" value="1"/>
</dbReference>
<evidence type="ECO:0000313" key="2">
    <source>
        <dbReference type="EMBL" id="GAE85444.1"/>
    </source>
</evidence>
<evidence type="ECO:0000313" key="3">
    <source>
        <dbReference type="Proteomes" id="UP000019131"/>
    </source>
</evidence>
<name>W4UY98_9BACE</name>
<sequence length="199" mass="22791">MQVQEGMSQREVQGLLGTPDYRRFDGYLEEWEFYRENGNVLISAPMTILIQFVDGEVTRMNTYAGYGSTPVPSSVVVSPAVVPGIEPLGISPYEDRYSANVGRIDFRALPPADFDLFFREYRNEPFDSGRVRMLDNLTSSSNLTCRQCCDLIDLCTYDSEKKKLIKRLYPAIADKKNFQIVLDKLTFESDKREIRQSVK</sequence>
<dbReference type="AlphaFoldDB" id="W4UY98"/>
<feature type="domain" description="DUF4476" evidence="1">
    <location>
        <begin position="111"/>
        <end position="196"/>
    </location>
</feature>
<organism evidence="2 3">
    <name type="scientific">Bacteroides reticulotermitis JCM 10512</name>
    <dbReference type="NCBI Taxonomy" id="1445607"/>
    <lineage>
        <taxon>Bacteria</taxon>
        <taxon>Pseudomonadati</taxon>
        <taxon>Bacteroidota</taxon>
        <taxon>Bacteroidia</taxon>
        <taxon>Bacteroidales</taxon>
        <taxon>Bacteroidaceae</taxon>
        <taxon>Bacteroides</taxon>
    </lineage>
</organism>
<proteinExistence type="predicted"/>
<keyword evidence="3" id="KW-1185">Reference proteome</keyword>
<reference evidence="2 3" key="1">
    <citation type="journal article" date="2014" name="Genome Announc.">
        <title>Draft Genome Sequence of Bacteroides reticulotermitis Strain JCM 10512T, Isolated from the Gut of a Termite.</title>
        <authorList>
            <person name="Yuki M."/>
            <person name="Oshima K."/>
            <person name="Suda W."/>
            <person name="Sakamoto M."/>
            <person name="Iida T."/>
            <person name="Hattori M."/>
            <person name="Ohkuma M."/>
        </authorList>
    </citation>
    <scope>NUCLEOTIDE SEQUENCE [LARGE SCALE GENOMIC DNA]</scope>
    <source>
        <strain evidence="2 3">JCM 10512</strain>
    </source>
</reference>
<protein>
    <recommendedName>
        <fullName evidence="1">DUF4476 domain-containing protein</fullName>
    </recommendedName>
</protein>
<dbReference type="Proteomes" id="UP000019131">
    <property type="component" value="Unassembled WGS sequence"/>
</dbReference>
<gene>
    <name evidence="2" type="ORF">JCM10512_3878</name>
</gene>
<accession>W4UY98</accession>
<dbReference type="EMBL" id="BAIV01000027">
    <property type="protein sequence ID" value="GAE85444.1"/>
    <property type="molecule type" value="Genomic_DNA"/>
</dbReference>
<evidence type="ECO:0000259" key="1">
    <source>
        <dbReference type="Pfam" id="PF14771"/>
    </source>
</evidence>
<dbReference type="InterPro" id="IPR028011">
    <property type="entry name" value="DUF4476"/>
</dbReference>
<comment type="caution">
    <text evidence="2">The sequence shown here is derived from an EMBL/GenBank/DDBJ whole genome shotgun (WGS) entry which is preliminary data.</text>
</comment>